<accession>A0A382Z8P9</accession>
<proteinExistence type="predicted"/>
<protein>
    <recommendedName>
        <fullName evidence="1">CARDB domain-containing protein</fullName>
    </recommendedName>
</protein>
<feature type="non-terminal residue" evidence="2">
    <location>
        <position position="259"/>
    </location>
</feature>
<name>A0A382Z8P9_9ZZZZ</name>
<feature type="domain" description="CARDB" evidence="1">
    <location>
        <begin position="70"/>
        <end position="174"/>
    </location>
</feature>
<organism evidence="2">
    <name type="scientific">marine metagenome</name>
    <dbReference type="NCBI Taxonomy" id="408172"/>
    <lineage>
        <taxon>unclassified sequences</taxon>
        <taxon>metagenomes</taxon>
        <taxon>ecological metagenomes</taxon>
    </lineage>
</organism>
<reference evidence="2" key="1">
    <citation type="submission" date="2018-05" db="EMBL/GenBank/DDBJ databases">
        <authorList>
            <person name="Lanie J.A."/>
            <person name="Ng W.-L."/>
            <person name="Kazmierczak K.M."/>
            <person name="Andrzejewski T.M."/>
            <person name="Davidsen T.M."/>
            <person name="Wayne K.J."/>
            <person name="Tettelin H."/>
            <person name="Glass J.I."/>
            <person name="Rusch D."/>
            <person name="Podicherti R."/>
            <person name="Tsui H.-C.T."/>
            <person name="Winkler M.E."/>
        </authorList>
    </citation>
    <scope>NUCLEOTIDE SEQUENCE</scope>
</reference>
<dbReference type="InterPro" id="IPR013783">
    <property type="entry name" value="Ig-like_fold"/>
</dbReference>
<evidence type="ECO:0000313" key="2">
    <source>
        <dbReference type="EMBL" id="SVD91559.1"/>
    </source>
</evidence>
<feature type="non-terminal residue" evidence="2">
    <location>
        <position position="1"/>
    </location>
</feature>
<evidence type="ECO:0000259" key="1">
    <source>
        <dbReference type="Pfam" id="PF07705"/>
    </source>
</evidence>
<dbReference type="Gene3D" id="2.60.40.10">
    <property type="entry name" value="Immunoglobulins"/>
    <property type="match status" value="3"/>
</dbReference>
<dbReference type="InterPro" id="IPR011635">
    <property type="entry name" value="CARDB"/>
</dbReference>
<sequence>QANSISGGSYRSGTYSPTLPSNLAQGTYYFGIIVDTTSRVTEGDETNNVERGNSISVSTPDYDLEATSISVDSGYRQVCEGADIYISLSVTNLGSDNAGSHYYEALVSTGNSVSAIYTGTSLGFASGTPNVPSYTHTSMMATLPASITPGTYYIGLYVDYGDYISETDENNNIVASTSAHLTVIDCGPDLEPTSVSGPTSGVRGGTAQVSVQIANVGMEDATNVDYSIYLSSDSSISGINDVFIGSDVANSVAAGGSWS</sequence>
<feature type="domain" description="CARDB" evidence="1">
    <location>
        <begin position="188"/>
        <end position="235"/>
    </location>
</feature>
<gene>
    <name evidence="2" type="ORF">METZ01_LOCUS444413</name>
</gene>
<dbReference type="AlphaFoldDB" id="A0A382Z8P9"/>
<dbReference type="Pfam" id="PF07705">
    <property type="entry name" value="CARDB"/>
    <property type="match status" value="2"/>
</dbReference>
<dbReference type="EMBL" id="UINC01181725">
    <property type="protein sequence ID" value="SVD91559.1"/>
    <property type="molecule type" value="Genomic_DNA"/>
</dbReference>